<feature type="compositionally biased region" description="Polar residues" evidence="5">
    <location>
        <begin position="515"/>
        <end position="529"/>
    </location>
</feature>
<evidence type="ECO:0000256" key="5">
    <source>
        <dbReference type="SAM" id="MobiDB-lite"/>
    </source>
</evidence>
<feature type="compositionally biased region" description="Polar residues" evidence="5">
    <location>
        <begin position="218"/>
        <end position="234"/>
    </location>
</feature>
<accession>A0A8S3SWG3</accession>
<feature type="region of interest" description="Disordered" evidence="5">
    <location>
        <begin position="207"/>
        <end position="234"/>
    </location>
</feature>
<dbReference type="InterPro" id="IPR019786">
    <property type="entry name" value="Zinc_finger_PHD-type_CS"/>
</dbReference>
<dbReference type="InterPro" id="IPR036514">
    <property type="entry name" value="SGNH_hydro_sf"/>
</dbReference>
<organism evidence="7 8">
    <name type="scientific">Mytilus edulis</name>
    <name type="common">Blue mussel</name>
    <dbReference type="NCBI Taxonomy" id="6550"/>
    <lineage>
        <taxon>Eukaryota</taxon>
        <taxon>Metazoa</taxon>
        <taxon>Spiralia</taxon>
        <taxon>Lophotrochozoa</taxon>
        <taxon>Mollusca</taxon>
        <taxon>Bivalvia</taxon>
        <taxon>Autobranchia</taxon>
        <taxon>Pteriomorphia</taxon>
        <taxon>Mytilida</taxon>
        <taxon>Mytiloidea</taxon>
        <taxon>Mytilidae</taxon>
        <taxon>Mytilinae</taxon>
        <taxon>Mytilus</taxon>
    </lineage>
</organism>
<evidence type="ECO:0000313" key="7">
    <source>
        <dbReference type="EMBL" id="CAG2222482.1"/>
    </source>
</evidence>
<dbReference type="SUPFAM" id="SSF57903">
    <property type="entry name" value="FYVE/PHD zinc finger"/>
    <property type="match status" value="1"/>
</dbReference>
<keyword evidence="2 4" id="KW-0863">Zinc-finger</keyword>
<dbReference type="SMART" id="SM00249">
    <property type="entry name" value="PHD"/>
    <property type="match status" value="1"/>
</dbReference>
<evidence type="ECO:0000256" key="1">
    <source>
        <dbReference type="ARBA" id="ARBA00022723"/>
    </source>
</evidence>
<dbReference type="EMBL" id="CAJPWZ010001753">
    <property type="protein sequence ID" value="CAG2222482.1"/>
    <property type="molecule type" value="Genomic_DNA"/>
</dbReference>
<dbReference type="Proteomes" id="UP000683360">
    <property type="component" value="Unassembled WGS sequence"/>
</dbReference>
<sequence length="552" mass="63722">MSLNKQLVVISVKRNKQLRKSKPEISPSNTRAYTPVLLSDSKGIKLKNKVFSDHPVTQHIQWWCKGVDKCVEYIEKIIKLIKEYPNNKISILEIPVYSISKDNKSLRHSSPEQFESQDKQLEEQIHTLNSYIRNINKALGVYSLQFTTDIQNHRKVKAHKHPENRNYFNFELYSDGLHPGHTLARYWLEKIRKENSTNMEITTFEDNGKKTLRKSQRNSRTNLTRSSLSPQKTPNLVNMVNETSKPYKLNADKALEKKRSNCNTEHLQTIMKQNGNFRMYMSTAAYELTKAKLPVILKNYTDNECLAITIHRGLDLNIAEVDTRFRVLNQLKTGKPGNKLKFTINCYHTSTSLLVNGSKLNLFIENILPKLKEAINANCSNLNELNYRIENSIVRNIQQCQTEHQQIASKIPQSTTKTKECEQSYQIVANTNDSIQTEMENIDICPVCQKQADDDTIECEECNDWLHFECVGLTKTQVQKIDHSIPYICKQCIENQLYQLPKDMDNTIDVSIQQQSVEQETNQDSTPQSARVFPSYTGTDNDSANLPQWLNQ</sequence>
<feature type="region of interest" description="Disordered" evidence="5">
    <location>
        <begin position="515"/>
        <end position="552"/>
    </location>
</feature>
<dbReference type="Gene3D" id="3.30.40.10">
    <property type="entry name" value="Zinc/RING finger domain, C3HC4 (zinc finger)"/>
    <property type="match status" value="1"/>
</dbReference>
<evidence type="ECO:0000313" key="8">
    <source>
        <dbReference type="Proteomes" id="UP000683360"/>
    </source>
</evidence>
<dbReference type="InterPro" id="IPR019787">
    <property type="entry name" value="Znf_PHD-finger"/>
</dbReference>
<feature type="compositionally biased region" description="Polar residues" evidence="5">
    <location>
        <begin position="536"/>
        <end position="552"/>
    </location>
</feature>
<evidence type="ECO:0000256" key="3">
    <source>
        <dbReference type="ARBA" id="ARBA00022833"/>
    </source>
</evidence>
<dbReference type="OrthoDB" id="6327744at2759"/>
<dbReference type="InterPro" id="IPR011011">
    <property type="entry name" value="Znf_FYVE_PHD"/>
</dbReference>
<dbReference type="PROSITE" id="PS50016">
    <property type="entry name" value="ZF_PHD_2"/>
    <property type="match status" value="1"/>
</dbReference>
<protein>
    <recommendedName>
        <fullName evidence="6">PHD-type domain-containing protein</fullName>
    </recommendedName>
</protein>
<dbReference type="Gene3D" id="3.40.50.1110">
    <property type="entry name" value="SGNH hydrolase"/>
    <property type="match status" value="1"/>
</dbReference>
<keyword evidence="8" id="KW-1185">Reference proteome</keyword>
<keyword evidence="1" id="KW-0479">Metal-binding</keyword>
<dbReference type="AlphaFoldDB" id="A0A8S3SWG3"/>
<dbReference type="InterPro" id="IPR001965">
    <property type="entry name" value="Znf_PHD"/>
</dbReference>
<evidence type="ECO:0000256" key="4">
    <source>
        <dbReference type="PROSITE-ProRule" id="PRU00146"/>
    </source>
</evidence>
<dbReference type="GO" id="GO:0008270">
    <property type="term" value="F:zinc ion binding"/>
    <property type="evidence" value="ECO:0007669"/>
    <property type="project" value="UniProtKB-KW"/>
</dbReference>
<evidence type="ECO:0000259" key="6">
    <source>
        <dbReference type="PROSITE" id="PS50016"/>
    </source>
</evidence>
<comment type="caution">
    <text evidence="7">The sequence shown here is derived from an EMBL/GenBank/DDBJ whole genome shotgun (WGS) entry which is preliminary data.</text>
</comment>
<gene>
    <name evidence="7" type="ORF">MEDL_35831</name>
</gene>
<dbReference type="InterPro" id="IPR013083">
    <property type="entry name" value="Znf_RING/FYVE/PHD"/>
</dbReference>
<dbReference type="SUPFAM" id="SSF52266">
    <property type="entry name" value="SGNH hydrolase"/>
    <property type="match status" value="1"/>
</dbReference>
<evidence type="ECO:0000256" key="2">
    <source>
        <dbReference type="ARBA" id="ARBA00022771"/>
    </source>
</evidence>
<dbReference type="PROSITE" id="PS01359">
    <property type="entry name" value="ZF_PHD_1"/>
    <property type="match status" value="1"/>
</dbReference>
<feature type="domain" description="PHD-type" evidence="6">
    <location>
        <begin position="442"/>
        <end position="495"/>
    </location>
</feature>
<dbReference type="Pfam" id="PF00628">
    <property type="entry name" value="PHD"/>
    <property type="match status" value="1"/>
</dbReference>
<proteinExistence type="predicted"/>
<reference evidence="7" key="1">
    <citation type="submission" date="2021-03" db="EMBL/GenBank/DDBJ databases">
        <authorList>
            <person name="Bekaert M."/>
        </authorList>
    </citation>
    <scope>NUCLEOTIDE SEQUENCE</scope>
</reference>
<keyword evidence="3" id="KW-0862">Zinc</keyword>
<name>A0A8S3SWG3_MYTED</name>